<sequence length="403" mass="46016">MKNSTTRTSDGSGAQLQYLGELVIQGFTNLDHKYGRQRTSTREAPWTHPVNEVNSKEVLYERLLSTNLPRLKDQVYTILATLEPVSMKENPELSLRRVLEIQPELDYNITQIDSAFLHLCPESSSACDQTDDQHLKQFKAYSLVELKKEFVFALDWICSAFRAAPEHIKDMRLSTGGCFVDDEFDLSGHKEYTEKTVYWIQHTIIHSQRSEMDAIEEQGKSGVRTIDSLLIDLISLFTPTAPMGFAQLSPLRRQSFIDLAKLTVPIMKLLKLFFKKLFHIGINGCRAFVSYTQMNSEQLKYLCQSSEKVNGKLSSFMYNLSDVDTEFGDLPVDIRSLVQPLEQIASYLEGPLLSIVLYLVPLVDNLPDQTYFQSWFSIWNSQFNIAIHNVVQAAQTFDQNQLG</sequence>
<name>A0A5B0PHJ6_PUCGR</name>
<protein>
    <submittedName>
        <fullName evidence="1">Uncharacterized protein</fullName>
    </submittedName>
</protein>
<dbReference type="EMBL" id="VSWC01000053">
    <property type="protein sequence ID" value="KAA1101097.1"/>
    <property type="molecule type" value="Genomic_DNA"/>
</dbReference>
<proteinExistence type="predicted"/>
<gene>
    <name evidence="1" type="ORF">PGT21_006909</name>
</gene>
<dbReference type="PANTHER" id="PTHR33069">
    <property type="entry name" value="CHROMOSOME 7, WHOLE GENOME SHOTGUN SEQUENCE-RELATED"/>
    <property type="match status" value="1"/>
</dbReference>
<comment type="caution">
    <text evidence="1">The sequence shown here is derived from an EMBL/GenBank/DDBJ whole genome shotgun (WGS) entry which is preliminary data.</text>
</comment>
<dbReference type="PANTHER" id="PTHR33069:SF3">
    <property type="entry name" value="DYNEIN HEAVY CHAIN TAIL DOMAIN-CONTAINING PROTEIN"/>
    <property type="match status" value="1"/>
</dbReference>
<evidence type="ECO:0000313" key="2">
    <source>
        <dbReference type="Proteomes" id="UP000324748"/>
    </source>
</evidence>
<dbReference type="AlphaFoldDB" id="A0A5B0PHJ6"/>
<organism evidence="1 2">
    <name type="scientific">Puccinia graminis f. sp. tritici</name>
    <dbReference type="NCBI Taxonomy" id="56615"/>
    <lineage>
        <taxon>Eukaryota</taxon>
        <taxon>Fungi</taxon>
        <taxon>Dikarya</taxon>
        <taxon>Basidiomycota</taxon>
        <taxon>Pucciniomycotina</taxon>
        <taxon>Pucciniomycetes</taxon>
        <taxon>Pucciniales</taxon>
        <taxon>Pucciniaceae</taxon>
        <taxon>Puccinia</taxon>
    </lineage>
</organism>
<evidence type="ECO:0000313" key="1">
    <source>
        <dbReference type="EMBL" id="KAA1101097.1"/>
    </source>
</evidence>
<keyword evidence="2" id="KW-1185">Reference proteome</keyword>
<reference evidence="1 2" key="1">
    <citation type="submission" date="2019-05" db="EMBL/GenBank/DDBJ databases">
        <title>Emergence of the Ug99 lineage of the wheat stem rust pathogen through somatic hybridization.</title>
        <authorList>
            <person name="Li F."/>
            <person name="Upadhyaya N.M."/>
            <person name="Sperschneider J."/>
            <person name="Matny O."/>
            <person name="Nguyen-Phuc H."/>
            <person name="Mago R."/>
            <person name="Raley C."/>
            <person name="Miller M.E."/>
            <person name="Silverstein K.A.T."/>
            <person name="Henningsen E."/>
            <person name="Hirsch C.D."/>
            <person name="Visser B."/>
            <person name="Pretorius Z.A."/>
            <person name="Steffenson B.J."/>
            <person name="Schwessinger B."/>
            <person name="Dodds P.N."/>
            <person name="Figueroa M."/>
        </authorList>
    </citation>
    <scope>NUCLEOTIDE SEQUENCE [LARGE SCALE GENOMIC DNA]</scope>
    <source>
        <strain evidence="1">21-0</strain>
    </source>
</reference>
<accession>A0A5B0PHJ6</accession>
<dbReference type="Proteomes" id="UP000324748">
    <property type="component" value="Unassembled WGS sequence"/>
</dbReference>
<dbReference type="OrthoDB" id="2496520at2759"/>